<dbReference type="InterPro" id="IPR014129">
    <property type="entry name" value="Conjug_relaxase_TraI"/>
</dbReference>
<dbReference type="SUPFAM" id="SSF52540">
    <property type="entry name" value="P-loop containing nucleoside triphosphate hydrolases"/>
    <property type="match status" value="2"/>
</dbReference>
<dbReference type="EMBL" id="UATL01000006">
    <property type="protein sequence ID" value="SPY45180.1"/>
    <property type="molecule type" value="Genomic_DNA"/>
</dbReference>
<evidence type="ECO:0000259" key="1">
    <source>
        <dbReference type="Pfam" id="PF08751"/>
    </source>
</evidence>
<dbReference type="InterPro" id="IPR055570">
    <property type="entry name" value="DUF7146"/>
</dbReference>
<evidence type="ECO:0000259" key="3">
    <source>
        <dbReference type="Pfam" id="PF18340"/>
    </source>
</evidence>
<feature type="domain" description="TrwC relaxase" evidence="1">
    <location>
        <begin position="13"/>
        <end position="318"/>
    </location>
</feature>
<evidence type="ECO:0000259" key="4">
    <source>
        <dbReference type="Pfam" id="PF23639"/>
    </source>
</evidence>
<dbReference type="RefSeq" id="WP_005306775.1">
    <property type="nucleotide sequence ID" value="NZ_PYOG01000041.1"/>
</dbReference>
<dbReference type="Pfam" id="PF13604">
    <property type="entry name" value="AAA_30"/>
    <property type="match status" value="1"/>
</dbReference>
<accession>A0A2T3Q728</accession>
<dbReference type="Pfam" id="PF13362">
    <property type="entry name" value="Toprim_3"/>
    <property type="match status" value="1"/>
</dbReference>
<feature type="domain" description="TraI 2B/2B-like" evidence="3">
    <location>
        <begin position="691"/>
        <end position="768"/>
    </location>
</feature>
<dbReference type="Proteomes" id="UP000251647">
    <property type="component" value="Unassembled WGS sequence"/>
</dbReference>
<evidence type="ECO:0000259" key="2">
    <source>
        <dbReference type="Pfam" id="PF13362"/>
    </source>
</evidence>
<dbReference type="InterPro" id="IPR027417">
    <property type="entry name" value="P-loop_NTPase"/>
</dbReference>
<organism evidence="5 6">
    <name type="scientific">Photobacterium damselae</name>
    <dbReference type="NCBI Taxonomy" id="38293"/>
    <lineage>
        <taxon>Bacteria</taxon>
        <taxon>Pseudomonadati</taxon>
        <taxon>Pseudomonadota</taxon>
        <taxon>Gammaproteobacteria</taxon>
        <taxon>Vibrionales</taxon>
        <taxon>Vibrionaceae</taxon>
        <taxon>Photobacterium</taxon>
    </lineage>
</organism>
<dbReference type="Pfam" id="PF08751">
    <property type="entry name" value="TrwC"/>
    <property type="match status" value="1"/>
</dbReference>
<dbReference type="Pfam" id="PF23639">
    <property type="entry name" value="DUF7146"/>
    <property type="match status" value="1"/>
</dbReference>
<dbReference type="InterPro" id="IPR006171">
    <property type="entry name" value="TOPRIM_dom"/>
</dbReference>
<evidence type="ECO:0000313" key="5">
    <source>
        <dbReference type="EMBL" id="SPY45180.1"/>
    </source>
</evidence>
<name>A0A2T3Q728_PHODM</name>
<proteinExistence type="predicted"/>
<dbReference type="NCBIfam" id="NF041492">
    <property type="entry name" value="MobF"/>
    <property type="match status" value="1"/>
</dbReference>
<feature type="domain" description="DUF7146" evidence="4">
    <location>
        <begin position="1679"/>
        <end position="1778"/>
    </location>
</feature>
<dbReference type="NCBIfam" id="TIGR02760">
    <property type="entry name" value="TraI_TIGR"/>
    <property type="match status" value="1"/>
</dbReference>
<feature type="domain" description="Toprim" evidence="2">
    <location>
        <begin position="1789"/>
        <end position="1865"/>
    </location>
</feature>
<dbReference type="InterPro" id="IPR040668">
    <property type="entry name" value="TraI_2B"/>
</dbReference>
<evidence type="ECO:0000313" key="6">
    <source>
        <dbReference type="Proteomes" id="UP000251647"/>
    </source>
</evidence>
<dbReference type="Gene3D" id="3.40.50.300">
    <property type="entry name" value="P-loop containing nucleotide triphosphate hydrolases"/>
    <property type="match status" value="1"/>
</dbReference>
<dbReference type="NCBIfam" id="TIGR02686">
    <property type="entry name" value="relax_trwC"/>
    <property type="match status" value="1"/>
</dbReference>
<protein>
    <submittedName>
        <fullName evidence="5">Multifunctional conjugation protein TraI</fullName>
    </submittedName>
</protein>
<reference evidence="5 6" key="1">
    <citation type="submission" date="2018-06" db="EMBL/GenBank/DDBJ databases">
        <authorList>
            <consortium name="Pathogen Informatics"/>
            <person name="Doyle S."/>
        </authorList>
    </citation>
    <scope>NUCLEOTIDE SEQUENCE [LARGE SCALE GENOMIC DNA]</scope>
    <source>
        <strain evidence="5 6">NCTC11647</strain>
    </source>
</reference>
<sequence>MLSLSSLRGGASGASKYYLEEEKQLNLNQPQFTLKPDTQPTKESLLAPTDYYLAEQSGTEKTTQWYGKIAEKEGILGHKIEHQKLEAVLNGQLNNDHTPRAHSDTRRTGYDLVFSAPKGASILALVYGDTRIIDAHNAAVKTALNLMEQDTAQAKVAENKERRFENTQNLLFGLVQHKTSRENDPQLHTHALQANMTYDKQGSLKNLASSSVQNGFETQGTYERILENQKYYGMAYQSELGRALEEMGYAIKSLGNSQIDIDGIPDEVIDANSARRQQILEQEQELGIKSGKARDHIAHQTRKAKTYTPEDSLIKEWQVKNIKLDFNGLEFVADSYNGKHRKESNLSVPDEKLQQAIENSISYLSDRLSAFGYEKVLVTALDKFAPKAITQIGGLKQVLDSKIKHGDLIALDNKQSLFTTQEQVDREAKLIESTQKRAHGLRVHAESTALNELNLKADTKKTLADILASTKQVNVVNLSGSSKQLSESLLHVSENSGKSIHFITPNKLVKQQTEQQVKRQAFSVTQWVKNAFRPDVVHTTYQYLNQAEQRQKTKDSILVIEHANQLGVKETQQLIDLAQHQGNKLVFLNHTKRSQGLRAGNAMEVVQKGNVRTHIWQGAQLAQTQIKTSEVDKKERHQILAERYQALSKQERSETQVLTTNKSDSDNLNRVIRHQLDKSGQLSEKRVEIPTLNPVFMSPEQQRSIKSYQKGMVISQVNDGKVERYTVEKVNSRAQTLQLLDGDNNRSYVNVKENTTPYFVSQPAKIEVATGDRLRINGDVFRTDLKQNDTVTVEKIGWLGLSLKDDNGKGHLVPLSYLEDSALSYGYANTLNNATHGKTTTLIDMQSYTASKEALYELMQQGSKQLHIFTDNQEKLESRMEKSHIQPSSMARVMASTQSLDKYVNAQTVDTLQSDVTVAMQALLNQQAPKPLIEQAVNFALSHVSEQQAGFKHSELVVEAIRFAMDEKGTTVLESEIHKKLNELQQQDSVLSAQFSDGTRWTTQEAIETEKRILTRLDAGKGQVASYASERQADAYLAQQDWMTDGQKDAVKLMATTHDRYTIVQGFAGVGKSTMLEQGKTLIEQTQALRGNAKIEILGLAPTHAAVNELKEKGIPAQTTQSLLKDLLMGDTTPDRYRNTLFLLDESSMASNAQFDAFTALVNNAGARATFLGDIYQLQSKEAGKPFELAYRTKSIDTVVMKDIKRQQTPELLSAVQNVINQQPESMLEAIKQQSPLHGSHHNQTVISTYNDTGNSAKDREVAKEELYQSAAAEYLSRTPESRENTLMIAYSNRERDILAGLIRKGLKEMKELPDKSDTPVTRLRGIGTTKEELKTMMPYKAGLIINTGRDNYLHIDSIDRRNELLMVTNMTTGEQTAFIPAKHDHKMTTLWIGSEMPLTSGDKITWRKTDKELGLTGNTDLTVSSINKDTMTLSYDKDKTITLPLNDMKSSHWDYRYTKTADMAQGSTMNHVISVIDSGAKLTNLRRAYIDISRASQHAMIFTDNEKGLMRSWLNHFDNNSSAIETINQTNHPNEHHFDVQSIPKENPKYQQHGEFKLSLYAKDLAQQLTPYTESLAIELLGQPNNSKSDNDYLAFGRGKSHLKVTLTGEYRGYYRDWTTGDKGNLINLIMSAKSFSFKEAVNFAEQILTEPENHNLIENEKHDKLVNTLPKHVGNLKARAINYFEQGVELKETIANTYINNQTYHDFESHPALRFHEQVYSSETKSTHPALLAALTNNKGEIEAIEITYLNKDGDLADNLTIPKRLMGNKSGHGIVLNDGTLPDISVVAIGLENGISLLGANTHDVDIVAVNNAHDLRTLDTKALREQIIIMANESQLSNQNLINDITDKLTAQGHSVSIVKEAIDGLSPQDIGILISDKVNDDIAELKGKHEFDTNKIVQLVDDINKSQEFSDKEMASLLDVIEPKGIEHANNLANEVVDKALAEYDLHQEQTERELTQEKELEKEMDYPSL</sequence>
<dbReference type="Pfam" id="PF18340">
    <property type="entry name" value="TraI_2B"/>
    <property type="match status" value="1"/>
</dbReference>
<dbReference type="SUPFAM" id="SSF55464">
    <property type="entry name" value="Origin of replication-binding domain, RBD-like"/>
    <property type="match status" value="1"/>
</dbReference>
<dbReference type="OrthoDB" id="1634048at2"/>
<dbReference type="InterPro" id="IPR014862">
    <property type="entry name" value="TrwC"/>
</dbReference>
<gene>
    <name evidence="5" type="primary">traI_1</name>
    <name evidence="5" type="ORF">NCTC11647_03965</name>
</gene>
<dbReference type="InterPro" id="IPR014059">
    <property type="entry name" value="TraI/TrwC_relax"/>
</dbReference>